<evidence type="ECO:0000313" key="2">
    <source>
        <dbReference type="Proteomes" id="UP000440820"/>
    </source>
</evidence>
<dbReference type="InterPro" id="IPR010982">
    <property type="entry name" value="Lambda_DNA-bd_dom_sf"/>
</dbReference>
<evidence type="ECO:0000313" key="1">
    <source>
        <dbReference type="EMBL" id="QHA20217.1"/>
    </source>
</evidence>
<dbReference type="InterPro" id="IPR001387">
    <property type="entry name" value="Cro/C1-type_HTH"/>
</dbReference>
<dbReference type="EMBL" id="CP047044">
    <property type="protein sequence ID" value="QHA20217.1"/>
    <property type="molecule type" value="Genomic_DNA"/>
</dbReference>
<gene>
    <name evidence="1" type="ORF">GPA05_25400</name>
</gene>
<dbReference type="Proteomes" id="UP000440820">
    <property type="component" value="Chromosome"/>
</dbReference>
<dbReference type="CDD" id="cd00093">
    <property type="entry name" value="HTH_XRE"/>
    <property type="match status" value="1"/>
</dbReference>
<keyword evidence="2" id="KW-1185">Reference proteome</keyword>
<protein>
    <submittedName>
        <fullName evidence="1">XRE family transcriptional regulator</fullName>
    </submittedName>
</protein>
<organism evidence="1 2">
    <name type="scientific">Bacillus toyonensis</name>
    <dbReference type="NCBI Taxonomy" id="155322"/>
    <lineage>
        <taxon>Bacteria</taxon>
        <taxon>Bacillati</taxon>
        <taxon>Bacillota</taxon>
        <taxon>Bacilli</taxon>
        <taxon>Bacillales</taxon>
        <taxon>Bacillaceae</taxon>
        <taxon>Bacillus</taxon>
        <taxon>Bacillus cereus group</taxon>
    </lineage>
</organism>
<proteinExistence type="predicted"/>
<accession>A0ABX6GFI5</accession>
<reference evidence="1 2" key="1">
    <citation type="submission" date="2019-12" db="EMBL/GenBank/DDBJ databases">
        <title>Bacillus toyonensis BV-17 genome.</title>
        <authorList>
            <person name="Chen J."/>
        </authorList>
    </citation>
    <scope>NUCLEOTIDE SEQUENCE [LARGE SCALE GENOMIC DNA]</scope>
    <source>
        <strain evidence="1 2">BV-17</strain>
    </source>
</reference>
<dbReference type="RefSeq" id="WP_063549017.1">
    <property type="nucleotide sequence ID" value="NZ_JARMKX010000024.1"/>
</dbReference>
<dbReference type="SUPFAM" id="SSF47413">
    <property type="entry name" value="lambda repressor-like DNA-binding domains"/>
    <property type="match status" value="1"/>
</dbReference>
<sequence length="89" mass="9913">MEQKELKIPVMLNHTTIGILRKIKGVTASQLAERMFVGHSSLKKVESGFTPITDLMNVRLWKGLAGLGYSVEEIYVINEFVDHKGGVVN</sequence>
<name>A0ABX6GFI5_9BACI</name>
<dbReference type="Gene3D" id="1.10.260.40">
    <property type="entry name" value="lambda repressor-like DNA-binding domains"/>
    <property type="match status" value="1"/>
</dbReference>